<evidence type="ECO:0000256" key="1">
    <source>
        <dbReference type="SAM" id="MobiDB-lite"/>
    </source>
</evidence>
<reference evidence="2 3" key="1">
    <citation type="journal article" date="2010" name="Proc. Natl. Acad. Sci. U.S.A.">
        <title>Insights into evolution of multicellular fungi from the assembled chromosomes of the mushroom Coprinopsis cinerea (Coprinus cinereus).</title>
        <authorList>
            <person name="Stajich J.E."/>
            <person name="Wilke S.K."/>
            <person name="Ahren D."/>
            <person name="Au C.H."/>
            <person name="Birren B.W."/>
            <person name="Borodovsky M."/>
            <person name="Burns C."/>
            <person name="Canback B."/>
            <person name="Casselton L.A."/>
            <person name="Cheng C.K."/>
            <person name="Deng J."/>
            <person name="Dietrich F.S."/>
            <person name="Fargo D.C."/>
            <person name="Farman M.L."/>
            <person name="Gathman A.C."/>
            <person name="Goldberg J."/>
            <person name="Guigo R."/>
            <person name="Hoegger P.J."/>
            <person name="Hooker J.B."/>
            <person name="Huggins A."/>
            <person name="James T.Y."/>
            <person name="Kamada T."/>
            <person name="Kilaru S."/>
            <person name="Kodira C."/>
            <person name="Kues U."/>
            <person name="Kupfer D."/>
            <person name="Kwan H.S."/>
            <person name="Lomsadze A."/>
            <person name="Li W."/>
            <person name="Lilly W.W."/>
            <person name="Ma L.J."/>
            <person name="Mackey A.J."/>
            <person name="Manning G."/>
            <person name="Martin F."/>
            <person name="Muraguchi H."/>
            <person name="Natvig D.O."/>
            <person name="Palmerini H."/>
            <person name="Ramesh M.A."/>
            <person name="Rehmeyer C.J."/>
            <person name="Roe B.A."/>
            <person name="Shenoy N."/>
            <person name="Stanke M."/>
            <person name="Ter-Hovhannisyan V."/>
            <person name="Tunlid A."/>
            <person name="Velagapudi R."/>
            <person name="Vision T.J."/>
            <person name="Zeng Q."/>
            <person name="Zolan M.E."/>
            <person name="Pukkila P.J."/>
        </authorList>
    </citation>
    <scope>NUCLEOTIDE SEQUENCE [LARGE SCALE GENOMIC DNA]</scope>
    <source>
        <strain evidence="3">Okayama-7 / 130 / ATCC MYA-4618 / FGSC 9003</strain>
    </source>
</reference>
<dbReference type="RefSeq" id="XP_001832297.2">
    <property type="nucleotide sequence ID" value="XM_001832245.2"/>
</dbReference>
<name>A8NBU9_COPC7</name>
<organism evidence="2 3">
    <name type="scientific">Coprinopsis cinerea (strain Okayama-7 / 130 / ATCC MYA-4618 / FGSC 9003)</name>
    <name type="common">Inky cap fungus</name>
    <name type="synonym">Hormographiella aspergillata</name>
    <dbReference type="NCBI Taxonomy" id="240176"/>
    <lineage>
        <taxon>Eukaryota</taxon>
        <taxon>Fungi</taxon>
        <taxon>Dikarya</taxon>
        <taxon>Basidiomycota</taxon>
        <taxon>Agaricomycotina</taxon>
        <taxon>Agaricomycetes</taxon>
        <taxon>Agaricomycetidae</taxon>
        <taxon>Agaricales</taxon>
        <taxon>Agaricineae</taxon>
        <taxon>Psathyrellaceae</taxon>
        <taxon>Coprinopsis</taxon>
    </lineage>
</organism>
<dbReference type="HOGENOM" id="CLU_658963_0_0_1"/>
<feature type="compositionally biased region" description="Acidic residues" evidence="1">
    <location>
        <begin position="48"/>
        <end position="90"/>
    </location>
</feature>
<dbReference type="eggNOG" id="ENOG502SYU7">
    <property type="taxonomic scope" value="Eukaryota"/>
</dbReference>
<gene>
    <name evidence="2" type="ORF">CC1G_02559</name>
</gene>
<dbReference type="AlphaFoldDB" id="A8NBU9"/>
<feature type="region of interest" description="Disordered" evidence="1">
    <location>
        <begin position="34"/>
        <end position="129"/>
    </location>
</feature>
<proteinExistence type="predicted"/>
<dbReference type="VEuPathDB" id="FungiDB:CC1G_02559"/>
<protein>
    <recommendedName>
        <fullName evidence="4">F-box domain-containing protein</fullName>
    </recommendedName>
</protein>
<evidence type="ECO:0008006" key="4">
    <source>
        <dbReference type="Google" id="ProtNLM"/>
    </source>
</evidence>
<keyword evidence="3" id="KW-1185">Reference proteome</keyword>
<evidence type="ECO:0000313" key="2">
    <source>
        <dbReference type="EMBL" id="EAU89670.2"/>
    </source>
</evidence>
<evidence type="ECO:0000313" key="3">
    <source>
        <dbReference type="Proteomes" id="UP000001861"/>
    </source>
</evidence>
<comment type="caution">
    <text evidence="2">The sequence shown here is derived from an EMBL/GenBank/DDBJ whole genome shotgun (WGS) entry which is preliminary data.</text>
</comment>
<accession>A8NBU9</accession>
<dbReference type="OrthoDB" id="3055280at2759"/>
<feature type="compositionally biased region" description="Basic and acidic residues" evidence="1">
    <location>
        <begin position="105"/>
        <end position="126"/>
    </location>
</feature>
<dbReference type="InParanoid" id="A8NBU9"/>
<dbReference type="GeneID" id="6008781"/>
<sequence>MGAFNIFCSVSGIASLSGRTDFVRELADVREKEGAFEKWLERSGLDKDSDDEGTGEGPDSDGEDEVANDDEEDENENDGSQEGNDENEGDEDKKKFEDSTEEASDDGKDSQFENKFPSDEPGEDGKKRLHCQTPEDQRKISEDDPSVVVFNVAQGEDGDGDFYNTKDPDQTYELYIDFGAFPITFTAYSILKTAAPRLTTEALYRLLTRNYSLEKHPYTSCVIPHINYGPAMKSWGQEAMLTDVIGGEDPGMRWMKLLCSEIRSTEDILYEAWRGKGRLWTFVRPNVFPIAETMPRLEFVQVQPTGTPANEKLREAKTKKRSLRSNKKPSKFVSLPLDVMMLMCEQLTVTSFLYVLSLNRAIRTLLLPHVDQIAYRAMQALEPYYFPSKPLASDDTDRQRVELDAWEHEWKEAGFEIEGLRQKAPWLQYRIQCSRSPSMRNRRRIWDIAQQMETLAVKQGILDDSD</sequence>
<dbReference type="EMBL" id="AACS02000009">
    <property type="protein sequence ID" value="EAU89670.2"/>
    <property type="molecule type" value="Genomic_DNA"/>
</dbReference>
<dbReference type="Proteomes" id="UP000001861">
    <property type="component" value="Unassembled WGS sequence"/>
</dbReference>
<dbReference type="KEGG" id="cci:CC1G_02559"/>
<feature type="compositionally biased region" description="Basic and acidic residues" evidence="1">
    <location>
        <begin position="34"/>
        <end position="47"/>
    </location>
</feature>